<feature type="compositionally biased region" description="Polar residues" evidence="1">
    <location>
        <begin position="169"/>
        <end position="183"/>
    </location>
</feature>
<keyword evidence="2" id="KW-1133">Transmembrane helix</keyword>
<dbReference type="PANTHER" id="PTHR34846:SF11">
    <property type="entry name" value="4-CARBOXYMUCONOLACTONE DECARBOXYLASE FAMILY PROTEIN (AFU_ORTHOLOGUE AFUA_6G11590)"/>
    <property type="match status" value="1"/>
</dbReference>
<dbReference type="InterPro" id="IPR003779">
    <property type="entry name" value="CMD-like"/>
</dbReference>
<evidence type="ECO:0000259" key="3">
    <source>
        <dbReference type="Pfam" id="PF02627"/>
    </source>
</evidence>
<proteinExistence type="predicted"/>
<dbReference type="SUPFAM" id="SSF69118">
    <property type="entry name" value="AhpD-like"/>
    <property type="match status" value="1"/>
</dbReference>
<keyword evidence="2" id="KW-0472">Membrane</keyword>
<feature type="compositionally biased region" description="Polar residues" evidence="1">
    <location>
        <begin position="8"/>
        <end position="17"/>
    </location>
</feature>
<name>A0ABR2VI38_9PEZI</name>
<feature type="region of interest" description="Disordered" evidence="1">
    <location>
        <begin position="1"/>
        <end position="20"/>
    </location>
</feature>
<dbReference type="Gene3D" id="1.20.1290.10">
    <property type="entry name" value="AhpD-like"/>
    <property type="match status" value="1"/>
</dbReference>
<dbReference type="EMBL" id="JARVKF010000004">
    <property type="protein sequence ID" value="KAK9426164.1"/>
    <property type="molecule type" value="Genomic_DNA"/>
</dbReference>
<accession>A0ABR2VI38</accession>
<feature type="compositionally biased region" description="Polar residues" evidence="1">
    <location>
        <begin position="72"/>
        <end position="82"/>
    </location>
</feature>
<sequence>MAEHLQDETTGGSSNILGLSFPGRHAYQRMDSNDDGGRDFDLTEFNSSHRQTPETGTATHLSPNMDDGRAVSPSTVHSQPEANASDRPVSPVTIVGQEHEPAQAPEISVSPTLAPSEAIRNLPAAAPAARKASKKSRFTEMLRRSLSSSWDKPMAASLVYEPSRDGPAQDSSYPLGSPGTPQDPNYLHPITEYDNAENRDDTDNFSLKYNQVPSGCHSRRDVHVHRRGWLYIVLVILSVYSTSLSGLWFIVSIIQPRYGKGISSSSDAHAIAPSTASLVTALFAKTTELSFVTVFVAFVGQVLTRRAFIKGAQGMTLAEMTMRNWVIQPGSLFTHWDSIPYASGTFLGVLTLLSTFSGIFYTTASDAMVTPKLIFGKWEYQELRGLVRASYANPYFVQDTCTTPINKTLDKYNAAPSCLDVYYSGQSYRNLLAFMGTWEKLISNGTVMESASDIYARPGGTALLYDNTTLYSSWVDGEFSDPAKQASTHNRVINNVSLSMPHPGVYAAATDPVNGILQPNDLSGVGEYQIRASVASPSVNVLCANVVEADLAPLVYTTWPDAHNEHTDVPGQLIGNEDWQSDVPVASDDEWLNSTVVDDVFLWGKGHGRRPPVFQLYPLDYNMITNTSVVGSDSLYLLAKSGVVDDYTLCQLRSWMSPKCSTQFNISGISGAQMRSHCEDPADENSYSHSTPGLPETPSVDWKNMADQWRLSMDLNGGVTNNNASNARIMTNLILGSASLPPLLPSMAEALAVFASSTLIIGSLGSTYRQYWDASYPSQELDPGVYETFNSTLKMQQYASAHTEDWQAIFYPVLGLVFLINVLCLIYLVFVYGMVTDYTEPRNMFALAVNSPPSRQLDGSCGGGPRARELVVPWRVGYAESANHYYFEEASEKPWRGKWRNSAASSATNTGQGREIYTFSDLCSRITHLPRMSRNLFISPIRPRTLANLLSRSLTTTPQTKMRIPYTPDPPTTTDAADLAVIERVKARRAPRPLQPLDLALLHAPPVADGWNSFLGAVRTKTTISDAIREVAISRVAVCNRAWYEWGHHAPLAVQAGVSEAGMELVKVDDLASVSEEKRAAAGLGEREWSVLKLTDEMTRNVSVSDATFAEVKKHFNEREVVELVATVSCYNCVSRFLVALDVGERNATGPDTAH</sequence>
<comment type="caution">
    <text evidence="4">The sequence shown here is derived from an EMBL/GenBank/DDBJ whole genome shotgun (WGS) entry which is preliminary data.</text>
</comment>
<gene>
    <name evidence="4" type="ORF">SUNI508_12525</name>
</gene>
<reference evidence="4 5" key="1">
    <citation type="journal article" date="2024" name="J. Plant Pathol.">
        <title>Sequence and assembly of the genome of Seiridium unicorne, isolate CBS 538.82, causal agent of cypress canker disease.</title>
        <authorList>
            <person name="Scali E."/>
            <person name="Rocca G.D."/>
            <person name="Danti R."/>
            <person name="Garbelotto M."/>
            <person name="Barberini S."/>
            <person name="Baroncelli R."/>
            <person name="Emiliani G."/>
        </authorList>
    </citation>
    <scope>NUCLEOTIDE SEQUENCE [LARGE SCALE GENOMIC DNA]</scope>
    <source>
        <strain evidence="4 5">BM-138-508</strain>
    </source>
</reference>
<feature type="compositionally biased region" description="Basic and acidic residues" evidence="1">
    <location>
        <begin position="31"/>
        <end position="41"/>
    </location>
</feature>
<evidence type="ECO:0000313" key="5">
    <source>
        <dbReference type="Proteomes" id="UP001408356"/>
    </source>
</evidence>
<evidence type="ECO:0000256" key="1">
    <source>
        <dbReference type="SAM" id="MobiDB-lite"/>
    </source>
</evidence>
<evidence type="ECO:0000313" key="4">
    <source>
        <dbReference type="EMBL" id="KAK9426164.1"/>
    </source>
</evidence>
<feature type="transmembrane region" description="Helical" evidence="2">
    <location>
        <begin position="229"/>
        <end position="251"/>
    </location>
</feature>
<keyword evidence="5" id="KW-1185">Reference proteome</keyword>
<dbReference type="PANTHER" id="PTHR34846">
    <property type="entry name" value="4-CARBOXYMUCONOLACTONE DECARBOXYLASE FAMILY PROTEIN (AFU_ORTHOLOGUE AFUA_6G11590)"/>
    <property type="match status" value="1"/>
</dbReference>
<organism evidence="4 5">
    <name type="scientific">Seiridium unicorne</name>
    <dbReference type="NCBI Taxonomy" id="138068"/>
    <lineage>
        <taxon>Eukaryota</taxon>
        <taxon>Fungi</taxon>
        <taxon>Dikarya</taxon>
        <taxon>Ascomycota</taxon>
        <taxon>Pezizomycotina</taxon>
        <taxon>Sordariomycetes</taxon>
        <taxon>Xylariomycetidae</taxon>
        <taxon>Amphisphaeriales</taxon>
        <taxon>Sporocadaceae</taxon>
        <taxon>Seiridium</taxon>
    </lineage>
</organism>
<feature type="compositionally biased region" description="Polar residues" evidence="1">
    <location>
        <begin position="44"/>
        <end position="62"/>
    </location>
</feature>
<feature type="region of interest" description="Disordered" evidence="1">
    <location>
        <begin position="677"/>
        <end position="699"/>
    </location>
</feature>
<protein>
    <recommendedName>
        <fullName evidence="3">Carboxymuconolactone decarboxylase-like domain-containing protein</fullName>
    </recommendedName>
</protein>
<evidence type="ECO:0000256" key="2">
    <source>
        <dbReference type="SAM" id="Phobius"/>
    </source>
</evidence>
<feature type="transmembrane region" description="Helical" evidence="2">
    <location>
        <begin position="809"/>
        <end position="835"/>
    </location>
</feature>
<feature type="region of interest" description="Disordered" evidence="1">
    <location>
        <begin position="161"/>
        <end position="190"/>
    </location>
</feature>
<dbReference type="Pfam" id="PF02627">
    <property type="entry name" value="CMD"/>
    <property type="match status" value="1"/>
</dbReference>
<dbReference type="Proteomes" id="UP001408356">
    <property type="component" value="Unassembled WGS sequence"/>
</dbReference>
<dbReference type="InterPro" id="IPR029032">
    <property type="entry name" value="AhpD-like"/>
</dbReference>
<keyword evidence="2" id="KW-0812">Transmembrane</keyword>
<feature type="domain" description="Carboxymuconolactone decarboxylase-like" evidence="3">
    <location>
        <begin position="1005"/>
        <end position="1062"/>
    </location>
</feature>
<feature type="region of interest" description="Disordered" evidence="1">
    <location>
        <begin position="26"/>
        <end position="90"/>
    </location>
</feature>